<dbReference type="InterPro" id="IPR001036">
    <property type="entry name" value="Acrflvin-R"/>
</dbReference>
<sequence length="1134" mass="126803">MAENSIQEDIKTEKQFGLTTLSLNNRTTVFVLTALIILMGISTYINLPKESFPEIHQPVVYVGTPHPGNSPVDMENLITRPLEKELNTIAEVDEIRSTSVQDYSTIIVEFTSDTEIEEALTKVKDAVDRAKQELPSDLESDPNVFEMNFAEFPVLNINLSGDFSIEELNDYAEDLEDEIEKIIEISKVEIRGVDEKEVRINVDPYQMEARLVNFSDIENAIRAENITLSGGNLKEGDIRRSIRVVGEFDNPKQLLEVVVKQEAGNIVYLGDIANVEFDYKEKQSYARLRRQPVVMMDVVKRSGENLLIATDKINDILEDFKANRFPEGLEVTITNDQSQQTRDMVSSLENNIISGVLLVVLVLLFFLGTRNALFVGVAIPLSMFMSFMILGMFGVSINMMVLFSLIMALGMLVDNGIVVVENVYRLREEGFNSYEAAKRGVGEVALPIIASTATTLAAFLPLAFWPGLMGDFMKFLPITLMVTLGSSLFVALVINPVLIAVFMKLDGGEKVNKKKIFSYFGIAFFIGVALLLANVNALGMLSLSLGLITLLNVFVLVPLSRKFQSVFLPWLEDLYSKTLDFALVGKRPYLFFWGTVVLLFMSIGLMNVFPPKIEFFPKTNPKYVNIFIEFPVGTDVESTNRFTERIENEVFEIIDPYQEIVESVIANVGAGASDPMDQSSFGQGETPNKARITVNFVEFKERNGVSTVTIMDSIRSKLDGYPGVAITVDQEQNGPPTGKPISIEVIGEDFETLIEISEQMKSFINKSGIEGIEKLKSNLETGKPELIVDIDREKARRFGLSTQSIAMEVRTALFGKEISKYKEGEDDYEIQLRLDEKYRYDLDALMNKSIVYRNQSNGKIVSVPISSVAKAELSSTYGSIRRKDLNRVITISSNVETDANATEINEQIKRLLTDFDMPAGYEYRFGGEQEKQAEEMAFLSKALLIAVFLIFLIIVSQFNKVTTPFIIMTSVVLSTIGVFLGLVIFQMNFVVIMTMIGIISLAGIVVNNAIVLIDFIELIRNRKRVEKGVDKLEMDDIVHAIVEAGKTRLRPVLLTAITTILGLIPLAVGLNIDFIKFFSSFDPDFYLGGDNVAFWGPMSWTIIFGLTFATFLTLVIVPVMYLFFAKLNRKLGLS</sequence>
<dbReference type="Gene3D" id="3.30.70.1440">
    <property type="entry name" value="Multidrug efflux transporter AcrB pore domain"/>
    <property type="match status" value="1"/>
</dbReference>
<dbReference type="RefSeq" id="WP_264136406.1">
    <property type="nucleotide sequence ID" value="NZ_JAOYOD010000001.1"/>
</dbReference>
<keyword evidence="1" id="KW-0472">Membrane</keyword>
<dbReference type="Proteomes" id="UP001300692">
    <property type="component" value="Unassembled WGS sequence"/>
</dbReference>
<dbReference type="Gene3D" id="3.30.70.1430">
    <property type="entry name" value="Multidrug efflux transporter AcrB pore domain"/>
    <property type="match status" value="2"/>
</dbReference>
<dbReference type="PANTHER" id="PTHR32063">
    <property type="match status" value="1"/>
</dbReference>
<accession>A0ABT3CPX1</accession>
<feature type="transmembrane region" description="Helical" evidence="1">
    <location>
        <begin position="478"/>
        <end position="504"/>
    </location>
</feature>
<dbReference type="EMBL" id="JAOYOD010000001">
    <property type="protein sequence ID" value="MCV9385621.1"/>
    <property type="molecule type" value="Genomic_DNA"/>
</dbReference>
<gene>
    <name evidence="2" type="ORF">N7U62_03055</name>
</gene>
<feature type="transmembrane region" description="Helical" evidence="1">
    <location>
        <begin position="348"/>
        <end position="367"/>
    </location>
</feature>
<dbReference type="Pfam" id="PF00873">
    <property type="entry name" value="ACR_tran"/>
    <property type="match status" value="1"/>
</dbReference>
<keyword evidence="1" id="KW-1133">Transmembrane helix</keyword>
<dbReference type="PRINTS" id="PR00702">
    <property type="entry name" value="ACRIFLAVINRP"/>
</dbReference>
<proteinExistence type="predicted"/>
<feature type="transmembrane region" description="Helical" evidence="1">
    <location>
        <begin position="516"/>
        <end position="533"/>
    </location>
</feature>
<feature type="transmembrane region" description="Helical" evidence="1">
    <location>
        <begin position="1052"/>
        <end position="1078"/>
    </location>
</feature>
<reference evidence="2 3" key="1">
    <citation type="submission" date="2022-10" db="EMBL/GenBank/DDBJ databases">
        <title>Comparative genomics and taxonomic characterization of three novel marine species of genus Reichenbachiella exhibiting antioxidant and polysaccharide degradation activities.</title>
        <authorList>
            <person name="Muhammad N."/>
            <person name="Lee Y.-J."/>
            <person name="Ko J."/>
            <person name="Kim S.-G."/>
        </authorList>
    </citation>
    <scope>NUCLEOTIDE SEQUENCE [LARGE SCALE GENOMIC DNA]</scope>
    <source>
        <strain evidence="2 3">ABR2-5</strain>
    </source>
</reference>
<comment type="caution">
    <text evidence="2">The sequence shown here is derived from an EMBL/GenBank/DDBJ whole genome shotgun (WGS) entry which is preliminary data.</text>
</comment>
<feature type="transmembrane region" description="Helical" evidence="1">
    <location>
        <begin position="374"/>
        <end position="395"/>
    </location>
</feature>
<dbReference type="SUPFAM" id="SSF82693">
    <property type="entry name" value="Multidrug efflux transporter AcrB pore domain, PN1, PN2, PC1 and PC2 subdomains"/>
    <property type="match status" value="3"/>
</dbReference>
<feature type="transmembrane region" description="Helical" evidence="1">
    <location>
        <begin position="938"/>
        <end position="958"/>
    </location>
</feature>
<dbReference type="PANTHER" id="PTHR32063:SF33">
    <property type="entry name" value="RND SUPERFAMILY EFFLUX PUMP PERMEASE COMPONENT"/>
    <property type="match status" value="1"/>
</dbReference>
<evidence type="ECO:0000256" key="1">
    <source>
        <dbReference type="SAM" id="Phobius"/>
    </source>
</evidence>
<keyword evidence="1" id="KW-0812">Transmembrane</keyword>
<organism evidence="2 3">
    <name type="scientific">Reichenbachiella ulvae</name>
    <dbReference type="NCBI Taxonomy" id="2980104"/>
    <lineage>
        <taxon>Bacteria</taxon>
        <taxon>Pseudomonadati</taxon>
        <taxon>Bacteroidota</taxon>
        <taxon>Cytophagia</taxon>
        <taxon>Cytophagales</taxon>
        <taxon>Reichenbachiellaceae</taxon>
        <taxon>Reichenbachiella</taxon>
    </lineage>
</organism>
<evidence type="ECO:0000313" key="2">
    <source>
        <dbReference type="EMBL" id="MCV9385621.1"/>
    </source>
</evidence>
<dbReference type="Gene3D" id="3.30.2090.10">
    <property type="entry name" value="Multidrug efflux transporter AcrB TolC docking domain, DN and DC subdomains"/>
    <property type="match status" value="2"/>
</dbReference>
<feature type="transmembrane region" description="Helical" evidence="1">
    <location>
        <begin position="444"/>
        <end position="466"/>
    </location>
</feature>
<dbReference type="SUPFAM" id="SSF82714">
    <property type="entry name" value="Multidrug efflux transporter AcrB TolC docking domain, DN and DC subdomains"/>
    <property type="match status" value="2"/>
</dbReference>
<name>A0ABT3CPX1_9BACT</name>
<dbReference type="Gene3D" id="3.30.70.1320">
    <property type="entry name" value="Multidrug efflux transporter AcrB pore domain like"/>
    <property type="match status" value="1"/>
</dbReference>
<evidence type="ECO:0000313" key="3">
    <source>
        <dbReference type="Proteomes" id="UP001300692"/>
    </source>
</evidence>
<feature type="transmembrane region" description="Helical" evidence="1">
    <location>
        <begin position="1098"/>
        <end position="1124"/>
    </location>
</feature>
<keyword evidence="3" id="KW-1185">Reference proteome</keyword>
<feature type="transmembrane region" description="Helical" evidence="1">
    <location>
        <begin position="991"/>
        <end position="1016"/>
    </location>
</feature>
<dbReference type="SUPFAM" id="SSF82866">
    <property type="entry name" value="Multidrug efflux transporter AcrB transmembrane domain"/>
    <property type="match status" value="2"/>
</dbReference>
<feature type="transmembrane region" description="Helical" evidence="1">
    <location>
        <begin position="965"/>
        <end position="985"/>
    </location>
</feature>
<protein>
    <submittedName>
        <fullName evidence="2">Efflux RND transporter permease subunit</fullName>
    </submittedName>
</protein>
<dbReference type="Gene3D" id="1.20.1640.10">
    <property type="entry name" value="Multidrug efflux transporter AcrB transmembrane domain"/>
    <property type="match status" value="2"/>
</dbReference>
<feature type="transmembrane region" description="Helical" evidence="1">
    <location>
        <begin position="29"/>
        <end position="47"/>
    </location>
</feature>
<feature type="transmembrane region" description="Helical" evidence="1">
    <location>
        <begin position="539"/>
        <end position="559"/>
    </location>
</feature>
<dbReference type="InterPro" id="IPR027463">
    <property type="entry name" value="AcrB_DN_DC_subdom"/>
</dbReference>
<feature type="transmembrane region" description="Helical" evidence="1">
    <location>
        <begin position="589"/>
        <end position="609"/>
    </location>
</feature>
<feature type="transmembrane region" description="Helical" evidence="1">
    <location>
        <begin position="401"/>
        <end position="424"/>
    </location>
</feature>